<reference evidence="1" key="1">
    <citation type="submission" date="2021-12" db="EMBL/GenBank/DDBJ databases">
        <authorList>
            <person name="King R."/>
        </authorList>
    </citation>
    <scope>NUCLEOTIDE SEQUENCE</scope>
</reference>
<organism evidence="1 2">
    <name type="scientific">Chilo suppressalis</name>
    <name type="common">Asiatic rice borer moth</name>
    <dbReference type="NCBI Taxonomy" id="168631"/>
    <lineage>
        <taxon>Eukaryota</taxon>
        <taxon>Metazoa</taxon>
        <taxon>Ecdysozoa</taxon>
        <taxon>Arthropoda</taxon>
        <taxon>Hexapoda</taxon>
        <taxon>Insecta</taxon>
        <taxon>Pterygota</taxon>
        <taxon>Neoptera</taxon>
        <taxon>Endopterygota</taxon>
        <taxon>Lepidoptera</taxon>
        <taxon>Glossata</taxon>
        <taxon>Ditrysia</taxon>
        <taxon>Pyraloidea</taxon>
        <taxon>Crambidae</taxon>
        <taxon>Crambinae</taxon>
        <taxon>Chilo</taxon>
    </lineage>
</organism>
<gene>
    <name evidence="1" type="ORF">CHILSU_LOCUS3591</name>
</gene>
<dbReference type="EMBL" id="OU963910">
    <property type="protein sequence ID" value="CAH0400400.1"/>
    <property type="molecule type" value="Genomic_DNA"/>
</dbReference>
<dbReference type="Proteomes" id="UP001153292">
    <property type="component" value="Chromosome 17"/>
</dbReference>
<evidence type="ECO:0000313" key="1">
    <source>
        <dbReference type="EMBL" id="CAH0400400.1"/>
    </source>
</evidence>
<keyword evidence="2" id="KW-1185">Reference proteome</keyword>
<sequence>MADMLSSMYNDPINHLYLLYLLPILDEVQKVNKHFESNDRDPVKLLNDLVELVESVARRILMPTASARVNILTADNITSYLDPSPYMGFSVESGITEYHLSSESVQNLRYRCKQFTLKLVQEMRSRLPVNFQTLRKMNTFSVRETLKAIKPEIVDVVEEFGYNAVIIERFVAQWRNISHIDWKNKNSTIEFWSEVSDYKDCADNNPFLELASLAMSILCLPHSNAEVEECSAK</sequence>
<proteinExistence type="predicted"/>
<accession>A0ABN8B009</accession>
<name>A0ABN8B009_CHISP</name>
<protein>
    <submittedName>
        <fullName evidence="1">Uncharacterized protein</fullName>
    </submittedName>
</protein>
<evidence type="ECO:0000313" key="2">
    <source>
        <dbReference type="Proteomes" id="UP001153292"/>
    </source>
</evidence>